<evidence type="ECO:0000313" key="1">
    <source>
        <dbReference type="EMBL" id="MCA9757510.1"/>
    </source>
</evidence>
<dbReference type="EMBL" id="JAGQHS010000102">
    <property type="protein sequence ID" value="MCA9757510.1"/>
    <property type="molecule type" value="Genomic_DNA"/>
</dbReference>
<reference evidence="1" key="2">
    <citation type="journal article" date="2021" name="Microbiome">
        <title>Successional dynamics and alternative stable states in a saline activated sludge microbial community over 9 years.</title>
        <authorList>
            <person name="Wang Y."/>
            <person name="Ye J."/>
            <person name="Ju F."/>
            <person name="Liu L."/>
            <person name="Boyd J.A."/>
            <person name="Deng Y."/>
            <person name="Parks D.H."/>
            <person name="Jiang X."/>
            <person name="Yin X."/>
            <person name="Woodcroft B.J."/>
            <person name="Tyson G.W."/>
            <person name="Hugenholtz P."/>
            <person name="Polz M.F."/>
            <person name="Zhang T."/>
        </authorList>
    </citation>
    <scope>NUCLEOTIDE SEQUENCE</scope>
    <source>
        <strain evidence="1">HKST-UBA02</strain>
    </source>
</reference>
<gene>
    <name evidence="1" type="ORF">KDA27_17025</name>
</gene>
<proteinExistence type="predicted"/>
<dbReference type="AlphaFoldDB" id="A0A956NDP2"/>
<sequence>MNTAHSRREASRRREARVAVACSQRIGVAGLALLSLAAALTLSACYTQIHAKAPQTYPDRAYGPAAEPDGPPPRVPLPREGTLVLVVQEEFDRFRLDRWALVQEGPWPGGGPDLECEVRATSSDSERISFRYPGASAWVCEVSAGWGNGSIVFPQSWRFEESLPFADYRVDPDGFRVYRHRGRGDWVWFEESAYDFGRVDDLYQVWDAVSDRELVAAWVEDGGWVGVYRVPYFPQFDSGKRPQWIVFVRP</sequence>
<dbReference type="Proteomes" id="UP000739538">
    <property type="component" value="Unassembled WGS sequence"/>
</dbReference>
<comment type="caution">
    <text evidence="1">The sequence shown here is derived from an EMBL/GenBank/DDBJ whole genome shotgun (WGS) entry which is preliminary data.</text>
</comment>
<name>A0A956NDP2_UNCEI</name>
<protein>
    <submittedName>
        <fullName evidence="1">Uncharacterized protein</fullName>
    </submittedName>
</protein>
<evidence type="ECO:0000313" key="2">
    <source>
        <dbReference type="Proteomes" id="UP000739538"/>
    </source>
</evidence>
<reference evidence="1" key="1">
    <citation type="submission" date="2020-04" db="EMBL/GenBank/DDBJ databases">
        <authorList>
            <person name="Zhang T."/>
        </authorList>
    </citation>
    <scope>NUCLEOTIDE SEQUENCE</scope>
    <source>
        <strain evidence="1">HKST-UBA02</strain>
    </source>
</reference>
<organism evidence="1 2">
    <name type="scientific">Eiseniibacteriota bacterium</name>
    <dbReference type="NCBI Taxonomy" id="2212470"/>
    <lineage>
        <taxon>Bacteria</taxon>
        <taxon>Candidatus Eiseniibacteriota</taxon>
    </lineage>
</organism>
<accession>A0A956NDP2</accession>